<protein>
    <recommendedName>
        <fullName evidence="8">TECPR1-like DysF domain-containing protein</fullName>
    </recommendedName>
</protein>
<dbReference type="GeneID" id="59238714"/>
<dbReference type="KEGG" id="zmk:HG535_0H02380"/>
<evidence type="ECO:0000313" key="10">
    <source>
        <dbReference type="Proteomes" id="UP000509704"/>
    </source>
</evidence>
<feature type="compositionally biased region" description="Basic and acidic residues" evidence="6">
    <location>
        <begin position="40"/>
        <end position="49"/>
    </location>
</feature>
<keyword evidence="4 7" id="KW-0472">Membrane</keyword>
<evidence type="ECO:0000259" key="8">
    <source>
        <dbReference type="Pfam" id="PF06398"/>
    </source>
</evidence>
<name>A0A7H9B835_ZYGMR</name>
<dbReference type="PANTHER" id="PTHR28304:SF2">
    <property type="entry name" value="PEROXISOMAL MEMBRANE PROTEIN PEX29"/>
    <property type="match status" value="1"/>
</dbReference>
<dbReference type="Pfam" id="PF06398">
    <property type="entry name" value="Pex24p"/>
    <property type="match status" value="1"/>
</dbReference>
<evidence type="ECO:0000256" key="6">
    <source>
        <dbReference type="SAM" id="MobiDB-lite"/>
    </source>
</evidence>
<feature type="region of interest" description="Disordered" evidence="6">
    <location>
        <begin position="1"/>
        <end position="68"/>
    </location>
</feature>
<accession>A0A7H9B835</accession>
<gene>
    <name evidence="9" type="ORF">HG535_0H02380</name>
</gene>
<reference evidence="9 10" key="1">
    <citation type="submission" date="2020-07" db="EMBL/GenBank/DDBJ databases">
        <title>The yeast mating-type switching endonuclease HO is a domesticated member of an unorthodox homing genetic element family.</title>
        <authorList>
            <person name="Coughlan A.Y."/>
            <person name="Lombardi L."/>
            <person name="Braun-Galleani S."/>
            <person name="Martos A.R."/>
            <person name="Galeote V."/>
            <person name="Bigey F."/>
            <person name="Dequin S."/>
            <person name="Byrne K.P."/>
            <person name="Wolfe K.H."/>
        </authorList>
    </citation>
    <scope>NUCLEOTIDE SEQUENCE [LARGE SCALE GENOMIC DNA]</scope>
    <source>
        <strain evidence="9 10">NRRL Y-6702</strain>
    </source>
</reference>
<evidence type="ECO:0000313" key="9">
    <source>
        <dbReference type="EMBL" id="QLG74911.1"/>
    </source>
</evidence>
<evidence type="ECO:0000256" key="7">
    <source>
        <dbReference type="SAM" id="Phobius"/>
    </source>
</evidence>
<feature type="compositionally biased region" description="Polar residues" evidence="6">
    <location>
        <begin position="491"/>
        <end position="501"/>
    </location>
</feature>
<dbReference type="RefSeq" id="XP_037146636.1">
    <property type="nucleotide sequence ID" value="XM_037290741.1"/>
</dbReference>
<keyword evidence="10" id="KW-1185">Reference proteome</keyword>
<evidence type="ECO:0000256" key="4">
    <source>
        <dbReference type="ARBA" id="ARBA00023136"/>
    </source>
</evidence>
<organism evidence="9 10">
    <name type="scientific">Zygotorulaspora mrakii</name>
    <name type="common">Zygosaccharomyces mrakii</name>
    <dbReference type="NCBI Taxonomy" id="42260"/>
    <lineage>
        <taxon>Eukaryota</taxon>
        <taxon>Fungi</taxon>
        <taxon>Dikarya</taxon>
        <taxon>Ascomycota</taxon>
        <taxon>Saccharomycotina</taxon>
        <taxon>Saccharomycetes</taxon>
        <taxon>Saccharomycetales</taxon>
        <taxon>Saccharomycetaceae</taxon>
        <taxon>Zygotorulaspora</taxon>
    </lineage>
</organism>
<feature type="compositionally biased region" description="Polar residues" evidence="6">
    <location>
        <begin position="537"/>
        <end position="548"/>
    </location>
</feature>
<dbReference type="Proteomes" id="UP000509704">
    <property type="component" value="Chromosome 8"/>
</dbReference>
<dbReference type="InterPro" id="IPR010482">
    <property type="entry name" value="TECPR1-like_DysF"/>
</dbReference>
<keyword evidence="3 7" id="KW-1133">Transmembrane helix</keyword>
<dbReference type="PANTHER" id="PTHR28304">
    <property type="entry name" value="PEROXISOMAL MEMBRANE PROTEIN PEX29"/>
    <property type="match status" value="1"/>
</dbReference>
<feature type="domain" description="TECPR1-like DysF" evidence="8">
    <location>
        <begin position="110"/>
        <end position="457"/>
    </location>
</feature>
<evidence type="ECO:0000256" key="1">
    <source>
        <dbReference type="ARBA" id="ARBA00004585"/>
    </source>
</evidence>
<keyword evidence="2 7" id="KW-0812">Transmembrane</keyword>
<evidence type="ECO:0000256" key="5">
    <source>
        <dbReference type="ARBA" id="ARBA00023140"/>
    </source>
</evidence>
<feature type="transmembrane region" description="Helical" evidence="7">
    <location>
        <begin position="234"/>
        <end position="255"/>
    </location>
</feature>
<keyword evidence="5" id="KW-0576">Peroxisome</keyword>
<dbReference type="GO" id="GO:0007031">
    <property type="term" value="P:peroxisome organization"/>
    <property type="evidence" value="ECO:0007669"/>
    <property type="project" value="TreeGrafter"/>
</dbReference>
<evidence type="ECO:0000256" key="3">
    <source>
        <dbReference type="ARBA" id="ARBA00022989"/>
    </source>
</evidence>
<comment type="subcellular location">
    <subcellularLocation>
        <location evidence="1">Peroxisome membrane</location>
        <topology evidence="1">Multi-pass membrane protein</topology>
    </subcellularLocation>
</comment>
<dbReference type="InterPro" id="IPR052816">
    <property type="entry name" value="Peroxisomal_Membrane_PEX28-32"/>
</dbReference>
<proteinExistence type="predicted"/>
<feature type="region of interest" description="Disordered" evidence="6">
    <location>
        <begin position="491"/>
        <end position="548"/>
    </location>
</feature>
<dbReference type="GO" id="GO:0005778">
    <property type="term" value="C:peroxisomal membrane"/>
    <property type="evidence" value="ECO:0007669"/>
    <property type="project" value="UniProtKB-SubCell"/>
</dbReference>
<dbReference type="OrthoDB" id="74314at2759"/>
<sequence>MESVTSFFWNEGAKTSELTNTSSKRSSIGSDTIQTSSPMKDGKIHKGDNSRSAGSANGASSNPLSSSGLQKAMTETLIEKIIKMALSPSSEMAVDNIENRMAAAKDRPSLSVQIMSRNFILMNSRLSLPFTVINEIIRIFDWKNPAYTISMIFLYTYIVLKPIPTVTAIPIFYLLFGVMVPEYLYIHKPNYSPLLKANPVPAQGPPLRKAEVPKPVPELSQEFVLNLTDLQNHLLIYVRIYDCIHSILVKFAFFVNEPISAFIYVLLLLFAIINIFTIESIIKFVPVKEILLVVGWSFAIIMHPKNREQVFTGIYSEETRLKLLTLTNKCESAIEKQLNYTEPREHRMVAIYEIQKFKRKEKGWVTIGYSSDDYTLFSDLRIKELKIEDNCIPLLEDVKAPISWDWIDNTTWALDLDPTEWLERGFIEYVDVDHDTKWVYDLNLDGTKGNYRRRMWTNVCIRKIEFDTEEEGKTSQKTDVNETIGNSKSLAVTRGSLSGSSDEPRPGMKTMASTSSLNSAISTSDSSHSVKPDASKAVTSLVTALNSP</sequence>
<feature type="compositionally biased region" description="Low complexity" evidence="6">
    <location>
        <begin position="50"/>
        <end position="68"/>
    </location>
</feature>
<feature type="compositionally biased region" description="Low complexity" evidence="6">
    <location>
        <begin position="513"/>
        <end position="527"/>
    </location>
</feature>
<dbReference type="EMBL" id="CP058611">
    <property type="protein sequence ID" value="QLG74911.1"/>
    <property type="molecule type" value="Genomic_DNA"/>
</dbReference>
<dbReference type="AlphaFoldDB" id="A0A7H9B835"/>
<feature type="compositionally biased region" description="Polar residues" evidence="6">
    <location>
        <begin position="16"/>
        <end position="38"/>
    </location>
</feature>
<evidence type="ECO:0000256" key="2">
    <source>
        <dbReference type="ARBA" id="ARBA00022692"/>
    </source>
</evidence>
<feature type="transmembrane region" description="Helical" evidence="7">
    <location>
        <begin position="261"/>
        <end position="282"/>
    </location>
</feature>